<dbReference type="Pfam" id="PF01370">
    <property type="entry name" value="Epimerase"/>
    <property type="match status" value="1"/>
</dbReference>
<comment type="caution">
    <text evidence="2">The sequence shown here is derived from an EMBL/GenBank/DDBJ whole genome shotgun (WGS) entry which is preliminary data.</text>
</comment>
<dbReference type="InterPro" id="IPR001509">
    <property type="entry name" value="Epimerase_deHydtase"/>
</dbReference>
<dbReference type="Gene3D" id="3.40.50.720">
    <property type="entry name" value="NAD(P)-binding Rossmann-like Domain"/>
    <property type="match status" value="1"/>
</dbReference>
<proteinExistence type="predicted"/>
<sequence length="338" mass="36438">MRTVDELVHELTRPTDRLVQDIAGIEGDIVVLGVGGKVGPTVATLAANAIKAAGVDKKVYGVARFSDRSLADELERAGVVPVVADVTDDDALAALPDAANVVYMVGHKFGTTGSEHYTWMMNSYLPGRVAQRYSQSRIVAFSTLLVYPMAPVAEGGSREDDPVGPWGEYAASCVGRERVFEHFALKNGTPLTLFRLGYAIETRYGVLAEIASAVNNGDPIDLSMGHASVIWQGDAAEYALRSLLLADNPPTRLNVTGPEIVPVRWLAHRFAERLGTEPKFVGVEEPTAYVLDGTKAHQAFGYPRVPLLDMIDWVAQWTAAGGGSLGKPTKFQERGGRF</sequence>
<dbReference type="Proteomes" id="UP000604241">
    <property type="component" value="Unassembled WGS sequence"/>
</dbReference>
<evidence type="ECO:0000259" key="1">
    <source>
        <dbReference type="Pfam" id="PF01370"/>
    </source>
</evidence>
<keyword evidence="3" id="KW-1185">Reference proteome</keyword>
<protein>
    <submittedName>
        <fullName evidence="2">NAD(P)-dependent oxidoreductase</fullName>
    </submittedName>
</protein>
<dbReference type="InterPro" id="IPR036291">
    <property type="entry name" value="NAD(P)-bd_dom_sf"/>
</dbReference>
<feature type="domain" description="NAD-dependent epimerase/dehydratase" evidence="1">
    <location>
        <begin position="29"/>
        <end position="196"/>
    </location>
</feature>
<organism evidence="2 3">
    <name type="scientific">Cellulomonas avistercoris</name>
    <dbReference type="NCBI Taxonomy" id="2762242"/>
    <lineage>
        <taxon>Bacteria</taxon>
        <taxon>Bacillati</taxon>
        <taxon>Actinomycetota</taxon>
        <taxon>Actinomycetes</taxon>
        <taxon>Micrococcales</taxon>
        <taxon>Cellulomonadaceae</taxon>
        <taxon>Cellulomonas</taxon>
    </lineage>
</organism>
<dbReference type="RefSeq" id="WP_191784257.1">
    <property type="nucleotide sequence ID" value="NZ_JACSQV010000014.1"/>
</dbReference>
<name>A0ABR8QGP8_9CELL</name>
<gene>
    <name evidence="2" type="ORF">H9657_15130</name>
</gene>
<evidence type="ECO:0000313" key="2">
    <source>
        <dbReference type="EMBL" id="MBD7919602.1"/>
    </source>
</evidence>
<accession>A0ABR8QGP8</accession>
<reference evidence="2 3" key="1">
    <citation type="submission" date="2020-08" db="EMBL/GenBank/DDBJ databases">
        <title>A Genomic Blueprint of the Chicken Gut Microbiome.</title>
        <authorList>
            <person name="Gilroy R."/>
            <person name="Ravi A."/>
            <person name="Getino M."/>
            <person name="Pursley I."/>
            <person name="Horton D.L."/>
            <person name="Alikhan N.-F."/>
            <person name="Baker D."/>
            <person name="Gharbi K."/>
            <person name="Hall N."/>
            <person name="Watson M."/>
            <person name="Adriaenssens E.M."/>
            <person name="Foster-Nyarko E."/>
            <person name="Jarju S."/>
            <person name="Secka A."/>
            <person name="Antonio M."/>
            <person name="Oren A."/>
            <person name="Chaudhuri R."/>
            <person name="La Ragione R.M."/>
            <person name="Hildebrand F."/>
            <person name="Pallen M.J."/>
        </authorList>
    </citation>
    <scope>NUCLEOTIDE SEQUENCE [LARGE SCALE GENOMIC DNA]</scope>
    <source>
        <strain evidence="2 3">Sa3CUA2</strain>
    </source>
</reference>
<dbReference type="EMBL" id="JACSQV010000014">
    <property type="protein sequence ID" value="MBD7919602.1"/>
    <property type="molecule type" value="Genomic_DNA"/>
</dbReference>
<dbReference type="SUPFAM" id="SSF51735">
    <property type="entry name" value="NAD(P)-binding Rossmann-fold domains"/>
    <property type="match status" value="1"/>
</dbReference>
<evidence type="ECO:0000313" key="3">
    <source>
        <dbReference type="Proteomes" id="UP000604241"/>
    </source>
</evidence>